<dbReference type="Proteomes" id="UP000323621">
    <property type="component" value="Unassembled WGS sequence"/>
</dbReference>
<reference evidence="2 3" key="1">
    <citation type="submission" date="2019-08" db="EMBL/GenBank/DDBJ databases">
        <title>Genomes of Antarctic Bizionia species.</title>
        <authorList>
            <person name="Bowman J.P."/>
        </authorList>
    </citation>
    <scope>NUCLEOTIDE SEQUENCE [LARGE SCALE GENOMIC DNA]</scope>
    <source>
        <strain evidence="2 3">IC164</strain>
    </source>
</reference>
<evidence type="ECO:0000256" key="1">
    <source>
        <dbReference type="SAM" id="SignalP"/>
    </source>
</evidence>
<accession>A0ABY3MBV6</accession>
<keyword evidence="1" id="KW-0732">Signal</keyword>
<sequence length="271" mass="31139">MNFKFLKTLSILLIFSSCGAYMNKNVNPYYFGMTTYDSNKLKKPKDVKIYNYTEENLQYFLIRGYKIKAKSAFRERYVHNDWARLASKQLGTPIMLLKDDYVGAVSGRKTLAFRIPGETYVVTSKTNANLNYNSNSTAYAVGTNGSAIGSSSTYGNANYSSTTNTTIQGPDKYGYTSVPYKNHYYDYYALFLVKEYREGDEKAPKKFLKKTFLKYDSDTFLQKKPAYNSERIKKVNKNQLIYVIKEKASNTVYSKVFVNGHYGFIITKLIE</sequence>
<dbReference type="PROSITE" id="PS51257">
    <property type="entry name" value="PROKAR_LIPOPROTEIN"/>
    <property type="match status" value="1"/>
</dbReference>
<proteinExistence type="predicted"/>
<evidence type="ECO:0000313" key="2">
    <source>
        <dbReference type="EMBL" id="TYC14755.1"/>
    </source>
</evidence>
<dbReference type="EMBL" id="VSKN01000005">
    <property type="protein sequence ID" value="TYC14755.1"/>
    <property type="molecule type" value="Genomic_DNA"/>
</dbReference>
<keyword evidence="3" id="KW-1185">Reference proteome</keyword>
<gene>
    <name evidence="2" type="ORF">ES677_05085</name>
</gene>
<evidence type="ECO:0000313" key="3">
    <source>
        <dbReference type="Proteomes" id="UP000323621"/>
    </source>
</evidence>
<feature type="signal peptide" evidence="1">
    <location>
        <begin position="1"/>
        <end position="20"/>
    </location>
</feature>
<name>A0ABY3MBV6_9FLAO</name>
<comment type="caution">
    <text evidence="2">The sequence shown here is derived from an EMBL/GenBank/DDBJ whole genome shotgun (WGS) entry which is preliminary data.</text>
</comment>
<organism evidence="2 3">
    <name type="scientific">Bizionia gelidisalsuginis</name>
    <dbReference type="NCBI Taxonomy" id="291188"/>
    <lineage>
        <taxon>Bacteria</taxon>
        <taxon>Pseudomonadati</taxon>
        <taxon>Bacteroidota</taxon>
        <taxon>Flavobacteriia</taxon>
        <taxon>Flavobacteriales</taxon>
        <taxon>Flavobacteriaceae</taxon>
        <taxon>Bizionia</taxon>
    </lineage>
</organism>
<feature type="chain" id="PRO_5047429119" evidence="1">
    <location>
        <begin position="21"/>
        <end position="271"/>
    </location>
</feature>
<protein>
    <submittedName>
        <fullName evidence="2">Uncharacterized protein</fullName>
    </submittedName>
</protein>
<dbReference type="RefSeq" id="WP_148380622.1">
    <property type="nucleotide sequence ID" value="NZ_VSKN01000005.1"/>
</dbReference>